<sequence>MAEQDNKPAMDPAPAAVDGAADNDVAIEKEQLQHLDRASTKDGPRPFQAPEIIRSMSPEDRDAFEKKLVRKIDLRLLPMIILMYILNYIDRNNIASARLAGLEDDLKLNESGTQFNTAVSILFVGYLLMQVPSNLLLNKMGKPGKYLPACMAVWGIISTATAACHSFGGLVAARFFLGFVEAAYFPVDNQPGCLYYLSCWYTRKELSVRTTYLYAGSLISGAFSGLIAAGITSNMDGAKGLRAWRWLFIIEGAITIVVAIAAFWILPDFPRTTKWLDEKETALAAWRLEEDIGQDDWVNSEEQTFWHGFKLALEDVKMWVLLVLLFGNISAASITNFFPTVVATLKYSNVITLLLTAPPYCLGVITTFANAWHADRTGERFYHITLPLCLAMVTFIIAAATTNTAARYTAMMLMIPGLYSGFTTALAWISNTLPRPPAKRSRGAGLHQRRGKRHVHLHGVPVPQVGQAGLHRRLHSQLRAVRRGHRGCLCAEAHAGEAQQEARQGRARRGGHQRRAGRGGRARLPVSRLELRAREERIGGPSVGNGAKSSAMLKN</sequence>
<comment type="caution">
    <text evidence="1">The sequence shown here is derived from an EMBL/GenBank/DDBJ whole genome shotgun (WGS) entry which is preliminary data.</text>
</comment>
<proteinExistence type="predicted"/>
<evidence type="ECO:0000313" key="2">
    <source>
        <dbReference type="Proteomes" id="UP001638806"/>
    </source>
</evidence>
<keyword evidence="2" id="KW-1185">Reference proteome</keyword>
<name>A0ACC4E4W3_PURLI</name>
<accession>A0ACC4E4W3</accession>
<gene>
    <name evidence="1" type="ORF">ACCO45_000362</name>
</gene>
<protein>
    <submittedName>
        <fullName evidence="1">Uncharacterized protein</fullName>
    </submittedName>
</protein>
<dbReference type="EMBL" id="JBGNUJ010000002">
    <property type="protein sequence ID" value="KAL3963358.1"/>
    <property type="molecule type" value="Genomic_DNA"/>
</dbReference>
<evidence type="ECO:0000313" key="1">
    <source>
        <dbReference type="EMBL" id="KAL3963358.1"/>
    </source>
</evidence>
<reference evidence="1" key="1">
    <citation type="submission" date="2024-12" db="EMBL/GenBank/DDBJ databases">
        <title>Comparative genomics and development of molecular markers within Purpureocillium lilacinum and among Purpureocillium species.</title>
        <authorList>
            <person name="Yeh Z.-Y."/>
            <person name="Ni N.-T."/>
            <person name="Lo P.-H."/>
            <person name="Mushyakhwo K."/>
            <person name="Lin C.-F."/>
            <person name="Nai Y.-S."/>
        </authorList>
    </citation>
    <scope>NUCLEOTIDE SEQUENCE</scope>
    <source>
        <strain evidence="1">NCHU-NPUST-175</strain>
    </source>
</reference>
<dbReference type="Proteomes" id="UP001638806">
    <property type="component" value="Unassembled WGS sequence"/>
</dbReference>
<organism evidence="1 2">
    <name type="scientific">Purpureocillium lilacinum</name>
    <name type="common">Paecilomyces lilacinus</name>
    <dbReference type="NCBI Taxonomy" id="33203"/>
    <lineage>
        <taxon>Eukaryota</taxon>
        <taxon>Fungi</taxon>
        <taxon>Dikarya</taxon>
        <taxon>Ascomycota</taxon>
        <taxon>Pezizomycotina</taxon>
        <taxon>Sordariomycetes</taxon>
        <taxon>Hypocreomycetidae</taxon>
        <taxon>Hypocreales</taxon>
        <taxon>Ophiocordycipitaceae</taxon>
        <taxon>Purpureocillium</taxon>
    </lineage>
</organism>